<feature type="domain" description="UspA" evidence="4">
    <location>
        <begin position="4"/>
        <end position="134"/>
    </location>
</feature>
<dbReference type="InterPro" id="IPR014729">
    <property type="entry name" value="Rossmann-like_a/b/a_fold"/>
</dbReference>
<sequence length="285" mass="30672">MDDKTVVGWNDSIHARVALEWAVARERSRKGRLRIVRVVDDSAGDFDASSLQKALTEAKDAVRAEVARVAQDAPKVEVKGEVVHGEPARELGRFSNPKTLLVVGTRERGGPSARFAWSIGARLGGVAHGPIAIIPTEVDHTRTGVVVGVDETATSMAAAAFAAAEARRLGGELTVVHVWTDPPVWQEAYVPDDEFIGWLERQHGEVLDAAITEIAKANPGLPIRRVLARNALPAWELREESRGAALLVVGNRGRRGLTRLLLGSVSHTIVLNIEVPTIIVGRSAS</sequence>
<protein>
    <submittedName>
        <fullName evidence="5">Universal stress protein</fullName>
    </submittedName>
</protein>
<evidence type="ECO:0000256" key="1">
    <source>
        <dbReference type="ARBA" id="ARBA00008791"/>
    </source>
</evidence>
<dbReference type="Gene3D" id="3.40.50.620">
    <property type="entry name" value="HUPs"/>
    <property type="match status" value="2"/>
</dbReference>
<evidence type="ECO:0000256" key="2">
    <source>
        <dbReference type="ARBA" id="ARBA00022741"/>
    </source>
</evidence>
<dbReference type="RefSeq" id="WP_147781617.1">
    <property type="nucleotide sequence ID" value="NZ_VRMG01000001.1"/>
</dbReference>
<reference evidence="5 6" key="1">
    <citation type="submission" date="2019-08" db="EMBL/GenBank/DDBJ databases">
        <title>Bacterial whole genome sequence for Glaciihabitans sp. CHu50b-6-2.</title>
        <authorList>
            <person name="Jin L."/>
        </authorList>
    </citation>
    <scope>NUCLEOTIDE SEQUENCE [LARGE SCALE GENOMIC DNA]</scope>
    <source>
        <strain evidence="5 6">CHu50b-6-2</strain>
    </source>
</reference>
<evidence type="ECO:0000256" key="3">
    <source>
        <dbReference type="ARBA" id="ARBA00022840"/>
    </source>
</evidence>
<keyword evidence="2" id="KW-0547">Nucleotide-binding</keyword>
<accession>A0A5C8UW69</accession>
<keyword evidence="6" id="KW-1185">Reference proteome</keyword>
<dbReference type="SUPFAM" id="SSF52402">
    <property type="entry name" value="Adenine nucleotide alpha hydrolases-like"/>
    <property type="match status" value="2"/>
</dbReference>
<feature type="domain" description="UspA" evidence="4">
    <location>
        <begin position="145"/>
        <end position="280"/>
    </location>
</feature>
<comment type="similarity">
    <text evidence="1">Belongs to the universal stress protein A family.</text>
</comment>
<dbReference type="Pfam" id="PF00582">
    <property type="entry name" value="Usp"/>
    <property type="match status" value="2"/>
</dbReference>
<dbReference type="PANTHER" id="PTHR46268:SF27">
    <property type="entry name" value="UNIVERSAL STRESS PROTEIN RV2623"/>
    <property type="match status" value="1"/>
</dbReference>
<comment type="caution">
    <text evidence="5">The sequence shown here is derived from an EMBL/GenBank/DDBJ whole genome shotgun (WGS) entry which is preliminary data.</text>
</comment>
<dbReference type="AlphaFoldDB" id="A0A5C8UW69"/>
<keyword evidence="3" id="KW-0067">ATP-binding</keyword>
<dbReference type="GO" id="GO:0005524">
    <property type="term" value="F:ATP binding"/>
    <property type="evidence" value="ECO:0007669"/>
    <property type="project" value="UniProtKB-KW"/>
</dbReference>
<dbReference type="InterPro" id="IPR006015">
    <property type="entry name" value="Universal_stress_UspA"/>
</dbReference>
<name>A0A5C8UW69_9MICO</name>
<dbReference type="InterPro" id="IPR006016">
    <property type="entry name" value="UspA"/>
</dbReference>
<evidence type="ECO:0000313" key="5">
    <source>
        <dbReference type="EMBL" id="TXN32815.1"/>
    </source>
</evidence>
<evidence type="ECO:0000259" key="4">
    <source>
        <dbReference type="Pfam" id="PF00582"/>
    </source>
</evidence>
<dbReference type="PRINTS" id="PR01438">
    <property type="entry name" value="UNVRSLSTRESS"/>
</dbReference>
<dbReference type="PANTHER" id="PTHR46268">
    <property type="entry name" value="STRESS RESPONSE PROTEIN NHAX"/>
    <property type="match status" value="1"/>
</dbReference>
<organism evidence="5 6">
    <name type="scientific">Lacisediminihabitans profunda</name>
    <dbReference type="NCBI Taxonomy" id="2594790"/>
    <lineage>
        <taxon>Bacteria</taxon>
        <taxon>Bacillati</taxon>
        <taxon>Actinomycetota</taxon>
        <taxon>Actinomycetes</taxon>
        <taxon>Micrococcales</taxon>
        <taxon>Microbacteriaceae</taxon>
        <taxon>Lacisediminihabitans</taxon>
    </lineage>
</organism>
<dbReference type="EMBL" id="VRMG01000001">
    <property type="protein sequence ID" value="TXN32815.1"/>
    <property type="molecule type" value="Genomic_DNA"/>
</dbReference>
<proteinExistence type="inferred from homology"/>
<dbReference type="Proteomes" id="UP000321379">
    <property type="component" value="Unassembled WGS sequence"/>
</dbReference>
<evidence type="ECO:0000313" key="6">
    <source>
        <dbReference type="Proteomes" id="UP000321379"/>
    </source>
</evidence>
<gene>
    <name evidence="5" type="ORF">FVP33_00145</name>
</gene>